<keyword evidence="1" id="KW-1133">Transmembrane helix</keyword>
<dbReference type="Proteomes" id="UP001163046">
    <property type="component" value="Unassembled WGS sequence"/>
</dbReference>
<keyword evidence="1" id="KW-0812">Transmembrane</keyword>
<feature type="transmembrane region" description="Helical" evidence="1">
    <location>
        <begin position="44"/>
        <end position="65"/>
    </location>
</feature>
<dbReference type="AlphaFoldDB" id="A0A9X0CDP8"/>
<organism evidence="2 3">
    <name type="scientific">Desmophyllum pertusum</name>
    <dbReference type="NCBI Taxonomy" id="174260"/>
    <lineage>
        <taxon>Eukaryota</taxon>
        <taxon>Metazoa</taxon>
        <taxon>Cnidaria</taxon>
        <taxon>Anthozoa</taxon>
        <taxon>Hexacorallia</taxon>
        <taxon>Scleractinia</taxon>
        <taxon>Caryophylliina</taxon>
        <taxon>Caryophylliidae</taxon>
        <taxon>Desmophyllum</taxon>
    </lineage>
</organism>
<comment type="caution">
    <text evidence="2">The sequence shown here is derived from an EMBL/GenBank/DDBJ whole genome shotgun (WGS) entry which is preliminary data.</text>
</comment>
<gene>
    <name evidence="2" type="ORF">OS493_022251</name>
</gene>
<protein>
    <submittedName>
        <fullName evidence="2">Uncharacterized protein</fullName>
    </submittedName>
</protein>
<keyword evidence="1" id="KW-0472">Membrane</keyword>
<evidence type="ECO:0000313" key="3">
    <source>
        <dbReference type="Proteomes" id="UP001163046"/>
    </source>
</evidence>
<evidence type="ECO:0000256" key="1">
    <source>
        <dbReference type="SAM" id="Phobius"/>
    </source>
</evidence>
<reference evidence="2" key="1">
    <citation type="submission" date="2023-01" db="EMBL/GenBank/DDBJ databases">
        <title>Genome assembly of the deep-sea coral Lophelia pertusa.</title>
        <authorList>
            <person name="Herrera S."/>
            <person name="Cordes E."/>
        </authorList>
    </citation>
    <scope>NUCLEOTIDE SEQUENCE</scope>
    <source>
        <strain evidence="2">USNM1676648</strain>
        <tissue evidence="2">Polyp</tissue>
    </source>
</reference>
<keyword evidence="3" id="KW-1185">Reference proteome</keyword>
<evidence type="ECO:0000313" key="2">
    <source>
        <dbReference type="EMBL" id="KAJ7330636.1"/>
    </source>
</evidence>
<proteinExistence type="predicted"/>
<sequence length="121" mass="14163">MNDAIRLFCGYKLSPLSCYFIVHIIIELFGEDEFRRRIRRKSPIFIMNKALLTVLVIVLVAGVFVEQGDALLRAGRDRIEKLQRRDSDLTDTEAAKIREELCQLCYNEDNVEKKKWSRGRN</sequence>
<dbReference type="EMBL" id="MU827792">
    <property type="protein sequence ID" value="KAJ7330636.1"/>
    <property type="molecule type" value="Genomic_DNA"/>
</dbReference>
<accession>A0A9X0CDP8</accession>
<name>A0A9X0CDP8_9CNID</name>